<dbReference type="EnsemblPlants" id="TuG1812G0600002004.01.T03">
    <property type="protein sequence ID" value="TuG1812G0600002004.01.T03.cds245496"/>
    <property type="gene ID" value="TuG1812G0600002004.01"/>
</dbReference>
<dbReference type="Gramene" id="TuG1812G0600002004.01.T03">
    <property type="protein sequence ID" value="TuG1812G0600002004.01.T03.cds245496"/>
    <property type="gene ID" value="TuG1812G0600002004.01"/>
</dbReference>
<reference evidence="2" key="1">
    <citation type="journal article" date="2013" name="Nature">
        <title>Draft genome of the wheat A-genome progenitor Triticum urartu.</title>
        <authorList>
            <person name="Ling H.Q."/>
            <person name="Zhao S."/>
            <person name="Liu D."/>
            <person name="Wang J."/>
            <person name="Sun H."/>
            <person name="Zhang C."/>
            <person name="Fan H."/>
            <person name="Li D."/>
            <person name="Dong L."/>
            <person name="Tao Y."/>
            <person name="Gao C."/>
            <person name="Wu H."/>
            <person name="Li Y."/>
            <person name="Cui Y."/>
            <person name="Guo X."/>
            <person name="Zheng S."/>
            <person name="Wang B."/>
            <person name="Yu K."/>
            <person name="Liang Q."/>
            <person name="Yang W."/>
            <person name="Lou X."/>
            <person name="Chen J."/>
            <person name="Feng M."/>
            <person name="Jian J."/>
            <person name="Zhang X."/>
            <person name="Luo G."/>
            <person name="Jiang Y."/>
            <person name="Liu J."/>
            <person name="Wang Z."/>
            <person name="Sha Y."/>
            <person name="Zhang B."/>
            <person name="Wu H."/>
            <person name="Tang D."/>
            <person name="Shen Q."/>
            <person name="Xue P."/>
            <person name="Zou S."/>
            <person name="Wang X."/>
            <person name="Liu X."/>
            <person name="Wang F."/>
            <person name="Yang Y."/>
            <person name="An X."/>
            <person name="Dong Z."/>
            <person name="Zhang K."/>
            <person name="Zhang X."/>
            <person name="Luo M.C."/>
            <person name="Dvorak J."/>
            <person name="Tong Y."/>
            <person name="Wang J."/>
            <person name="Yang H."/>
            <person name="Li Z."/>
            <person name="Wang D."/>
            <person name="Zhang A."/>
            <person name="Wang J."/>
        </authorList>
    </citation>
    <scope>NUCLEOTIDE SEQUENCE</scope>
    <source>
        <strain evidence="2">cv. G1812</strain>
    </source>
</reference>
<name>A0A8R7URF6_TRIUA</name>
<keyword evidence="2" id="KW-1185">Reference proteome</keyword>
<dbReference type="Gramene" id="TuG1812G0600002005.01.T05">
    <property type="protein sequence ID" value="TuG1812G0600002005.01.T05.cds460102"/>
    <property type="gene ID" value="TuG1812G0600002005.01"/>
</dbReference>
<dbReference type="Proteomes" id="UP000015106">
    <property type="component" value="Chromosome 6"/>
</dbReference>
<reference evidence="1" key="2">
    <citation type="submission" date="2018-03" db="EMBL/GenBank/DDBJ databases">
        <title>The Triticum urartu genome reveals the dynamic nature of wheat genome evolution.</title>
        <authorList>
            <person name="Ling H."/>
            <person name="Ma B."/>
            <person name="Shi X."/>
            <person name="Liu H."/>
            <person name="Dong L."/>
            <person name="Sun H."/>
            <person name="Cao Y."/>
            <person name="Gao Q."/>
            <person name="Zheng S."/>
            <person name="Li Y."/>
            <person name="Yu Y."/>
            <person name="Du H."/>
            <person name="Qi M."/>
            <person name="Li Y."/>
            <person name="Yu H."/>
            <person name="Cui Y."/>
            <person name="Wang N."/>
            <person name="Chen C."/>
            <person name="Wu H."/>
            <person name="Zhao Y."/>
            <person name="Zhang J."/>
            <person name="Li Y."/>
            <person name="Zhou W."/>
            <person name="Zhang B."/>
            <person name="Hu W."/>
            <person name="Eijk M."/>
            <person name="Tang J."/>
            <person name="Witsenboer H."/>
            <person name="Zhao S."/>
            <person name="Li Z."/>
            <person name="Zhang A."/>
            <person name="Wang D."/>
            <person name="Liang C."/>
        </authorList>
    </citation>
    <scope>NUCLEOTIDE SEQUENCE [LARGE SCALE GENOMIC DNA]</scope>
    <source>
        <strain evidence="1">cv. G1812</strain>
    </source>
</reference>
<reference evidence="1" key="3">
    <citation type="submission" date="2022-06" db="UniProtKB">
        <authorList>
            <consortium name="EnsemblPlants"/>
        </authorList>
    </citation>
    <scope>IDENTIFICATION</scope>
</reference>
<protein>
    <submittedName>
        <fullName evidence="1">Uncharacterized protein</fullName>
    </submittedName>
</protein>
<accession>A0A8R7URF6</accession>
<evidence type="ECO:0000313" key="1">
    <source>
        <dbReference type="EnsemblPlants" id="TuG1812G0600002005.01.T05.cds460102"/>
    </source>
</evidence>
<organism evidence="1 2">
    <name type="scientific">Triticum urartu</name>
    <name type="common">Red wild einkorn</name>
    <name type="synonym">Crithodium urartu</name>
    <dbReference type="NCBI Taxonomy" id="4572"/>
    <lineage>
        <taxon>Eukaryota</taxon>
        <taxon>Viridiplantae</taxon>
        <taxon>Streptophyta</taxon>
        <taxon>Embryophyta</taxon>
        <taxon>Tracheophyta</taxon>
        <taxon>Spermatophyta</taxon>
        <taxon>Magnoliopsida</taxon>
        <taxon>Liliopsida</taxon>
        <taxon>Poales</taxon>
        <taxon>Poaceae</taxon>
        <taxon>BOP clade</taxon>
        <taxon>Pooideae</taxon>
        <taxon>Triticodae</taxon>
        <taxon>Triticeae</taxon>
        <taxon>Triticinae</taxon>
        <taxon>Triticum</taxon>
    </lineage>
</organism>
<dbReference type="EnsemblPlants" id="TuG1812G0600002005.01.T05">
    <property type="protein sequence ID" value="TuG1812G0600002005.01.T05.cds460102"/>
    <property type="gene ID" value="TuG1812G0600002005.01"/>
</dbReference>
<proteinExistence type="predicted"/>
<dbReference type="AlphaFoldDB" id="A0A8R7URF6"/>
<evidence type="ECO:0000313" key="2">
    <source>
        <dbReference type="Proteomes" id="UP000015106"/>
    </source>
</evidence>
<sequence length="120" mass="14199">MQGLHRRYRWIKEWFVSQPLPPLEFHSASCGLDLNYLRRVLLLGFRRTLSSPAARARFTSGCEVRRLLLAAVNSYFDLLLCHGSITCCLVSSCLQLLRDMIFLWLLLWFPLRKFHRVFIR</sequence>
<gene>
    <name evidence="1" type="primary">LOC125512689</name>
</gene>